<dbReference type="InterPro" id="IPR012677">
    <property type="entry name" value="Nucleotide-bd_a/b_plait_sf"/>
</dbReference>
<reference evidence="7" key="1">
    <citation type="submission" date="2016-11" db="UniProtKB">
        <authorList>
            <consortium name="WormBaseParasite"/>
        </authorList>
    </citation>
    <scope>IDENTIFICATION</scope>
</reference>
<dbReference type="WBParaSite" id="maker-uti_cns_0003779-snap-gene-0.8-mRNA-1">
    <property type="protein sequence ID" value="maker-uti_cns_0003779-snap-gene-0.8-mRNA-1"/>
    <property type="gene ID" value="maker-uti_cns_0003779-snap-gene-0.8"/>
</dbReference>
<protein>
    <submittedName>
        <fullName evidence="7">RRM domain-containing protein</fullName>
    </submittedName>
</protein>
<evidence type="ECO:0000313" key="7">
    <source>
        <dbReference type="WBParaSite" id="maker-uti_cns_0003779-snap-gene-0.8-mRNA-1"/>
    </source>
</evidence>
<name>A0A1I8GZA5_9PLAT</name>
<evidence type="ECO:0000313" key="6">
    <source>
        <dbReference type="Proteomes" id="UP000095280"/>
    </source>
</evidence>
<evidence type="ECO:0000259" key="5">
    <source>
        <dbReference type="PROSITE" id="PS50102"/>
    </source>
</evidence>
<comment type="subcellular location">
    <subcellularLocation>
        <location evidence="1">Nucleus</location>
    </subcellularLocation>
</comment>
<dbReference type="AlphaFoldDB" id="A0A1I8GZA5"/>
<dbReference type="GO" id="GO:0050684">
    <property type="term" value="P:regulation of mRNA processing"/>
    <property type="evidence" value="ECO:0007669"/>
    <property type="project" value="TreeGrafter"/>
</dbReference>
<keyword evidence="6" id="KW-1185">Reference proteome</keyword>
<dbReference type="GO" id="GO:0006357">
    <property type="term" value="P:regulation of transcription by RNA polymerase II"/>
    <property type="evidence" value="ECO:0007669"/>
    <property type="project" value="TreeGrafter"/>
</dbReference>
<feature type="compositionally biased region" description="Low complexity" evidence="4">
    <location>
        <begin position="1"/>
        <end position="11"/>
    </location>
</feature>
<proteinExistence type="predicted"/>
<evidence type="ECO:0000256" key="1">
    <source>
        <dbReference type="ARBA" id="ARBA00004123"/>
    </source>
</evidence>
<dbReference type="PANTHER" id="PTHR15683">
    <property type="entry name" value="SCAFFOLD ATTACHMENT FACTOR B-RELATED"/>
    <property type="match status" value="1"/>
</dbReference>
<dbReference type="GO" id="GO:0043565">
    <property type="term" value="F:sequence-specific DNA binding"/>
    <property type="evidence" value="ECO:0007669"/>
    <property type="project" value="TreeGrafter"/>
</dbReference>
<dbReference type="GO" id="GO:0003723">
    <property type="term" value="F:RNA binding"/>
    <property type="evidence" value="ECO:0007669"/>
    <property type="project" value="UniProtKB-UniRule"/>
</dbReference>
<keyword evidence="2" id="KW-0539">Nucleus</keyword>
<feature type="region of interest" description="Disordered" evidence="4">
    <location>
        <begin position="1"/>
        <end position="53"/>
    </location>
</feature>
<dbReference type="PANTHER" id="PTHR15683:SF8">
    <property type="entry name" value="SCAFFOLD ATTACHMENT FACTOR B, ISOFORM B"/>
    <property type="match status" value="1"/>
</dbReference>
<dbReference type="GO" id="GO:0005634">
    <property type="term" value="C:nucleus"/>
    <property type="evidence" value="ECO:0007669"/>
    <property type="project" value="UniProtKB-SubCell"/>
</dbReference>
<dbReference type="InterPro" id="IPR051738">
    <property type="entry name" value="SAF_Modulators"/>
</dbReference>
<feature type="domain" description="RRM" evidence="5">
    <location>
        <begin position="59"/>
        <end position="137"/>
    </location>
</feature>
<dbReference type="SUPFAM" id="SSF54928">
    <property type="entry name" value="RNA-binding domain, RBD"/>
    <property type="match status" value="1"/>
</dbReference>
<dbReference type="Pfam" id="PF00076">
    <property type="entry name" value="RRM_1"/>
    <property type="match status" value="1"/>
</dbReference>
<evidence type="ECO:0000256" key="3">
    <source>
        <dbReference type="PROSITE-ProRule" id="PRU00176"/>
    </source>
</evidence>
<dbReference type="Proteomes" id="UP000095280">
    <property type="component" value="Unplaced"/>
</dbReference>
<evidence type="ECO:0000256" key="4">
    <source>
        <dbReference type="SAM" id="MobiDB-lite"/>
    </source>
</evidence>
<keyword evidence="3" id="KW-0694">RNA-binding</keyword>
<accession>A0A1I8GZA5</accession>
<dbReference type="InterPro" id="IPR000504">
    <property type="entry name" value="RRM_dom"/>
</dbReference>
<sequence length="147" mass="15620">SAAAASSAASARGRRDCSKAAAAALRRPGRWRRREADSNSGLPTQLKQRRLRGGQAETWHLWIAGLPPGTKATDAKELCSAYGRVVNVKIVGSKKSEVPAIFAFVTMDSAANAAKALQALDTSRYRSAELRVRLMDSNPLAKSAAAV</sequence>
<dbReference type="PROSITE" id="PS50102">
    <property type="entry name" value="RRM"/>
    <property type="match status" value="1"/>
</dbReference>
<evidence type="ECO:0000256" key="2">
    <source>
        <dbReference type="ARBA" id="ARBA00023242"/>
    </source>
</evidence>
<dbReference type="InterPro" id="IPR035979">
    <property type="entry name" value="RBD_domain_sf"/>
</dbReference>
<organism evidence="6 7">
    <name type="scientific">Macrostomum lignano</name>
    <dbReference type="NCBI Taxonomy" id="282301"/>
    <lineage>
        <taxon>Eukaryota</taxon>
        <taxon>Metazoa</taxon>
        <taxon>Spiralia</taxon>
        <taxon>Lophotrochozoa</taxon>
        <taxon>Platyhelminthes</taxon>
        <taxon>Rhabditophora</taxon>
        <taxon>Macrostomorpha</taxon>
        <taxon>Macrostomida</taxon>
        <taxon>Macrostomidae</taxon>
        <taxon>Macrostomum</taxon>
    </lineage>
</organism>
<dbReference type="Gene3D" id="3.30.70.330">
    <property type="match status" value="1"/>
</dbReference>
<dbReference type="SMART" id="SM00360">
    <property type="entry name" value="RRM"/>
    <property type="match status" value="1"/>
</dbReference>